<dbReference type="Proteomes" id="UP000325536">
    <property type="component" value="Chromosome"/>
</dbReference>
<dbReference type="EMBL" id="CP031699">
    <property type="protein sequence ID" value="QEY24481.1"/>
    <property type="molecule type" value="Genomic_DNA"/>
</dbReference>
<evidence type="ECO:0000313" key="2">
    <source>
        <dbReference type="Proteomes" id="UP000325536"/>
    </source>
</evidence>
<reference evidence="1 2" key="1">
    <citation type="submission" date="2018-08" db="EMBL/GenBank/DDBJ databases">
        <title>Neisseria animalis ATCC 49930 complete genome.</title>
        <authorList>
            <person name="Veseli I.A."/>
            <person name="Mascarenhas dos Santos A.C."/>
            <person name="Buttler R."/>
            <person name="Pombert J.-F."/>
        </authorList>
    </citation>
    <scope>NUCLEOTIDE SEQUENCE [LARGE SCALE GENOMIC DNA]</scope>
    <source>
        <strain evidence="1 2">ATCC 49930</strain>
    </source>
</reference>
<dbReference type="KEGG" id="naq:D0T90_08365"/>
<accession>A0A5P3MUP4</accession>
<sequence length="412" mass="46221">MMTDQLIPTHPTQTQTVNINGFDIKFIHKPCRKDTAHLVVLLNGYRHGGWEYANSINFFKCSVLMIADVFKNGQSCYLGAQGTFEFSDAVAALIHKTLKSLMLTADDCTLIGPSKGGFAALYMGLKYNFKNIVAPAFVGHIGSWMVRYTPSIADHVMGVGYDGKVVEKYDRLLLDLIKQDDNPDKNIYVFLSKADNFYLELGQREVTQALAEKYRNFNALYADTDLVFQHDQVTPYFLQETLSITSLLTQGITTRLNKHLTDDILQPSVIVPNERTKAVFAAKRSRYQDKPNAIGKLEKIHTEQGVMFVEGLLYLQGYDSPNYHHLSKHLKLKSVSSKSNQEYEFALGSVPKHPISREIFSDMYFDYTAAGTATMGLKGIDLKNIAQGRYEILVSAPPQCGAGIPQLHRPKT</sequence>
<dbReference type="SUPFAM" id="SSF53474">
    <property type="entry name" value="alpha/beta-Hydrolases"/>
    <property type="match status" value="1"/>
</dbReference>
<name>A0A5P3MUP4_NEIAN</name>
<proteinExistence type="predicted"/>
<evidence type="ECO:0000313" key="1">
    <source>
        <dbReference type="EMBL" id="QEY24481.1"/>
    </source>
</evidence>
<dbReference type="AlphaFoldDB" id="A0A5P3MUP4"/>
<protein>
    <submittedName>
        <fullName evidence="1">Uncharacterized protein</fullName>
    </submittedName>
</protein>
<keyword evidence="2" id="KW-1185">Reference proteome</keyword>
<gene>
    <name evidence="1" type="ORF">D0T90_08365</name>
</gene>
<dbReference type="GO" id="GO:0015031">
    <property type="term" value="P:protein transport"/>
    <property type="evidence" value="ECO:0007669"/>
    <property type="project" value="InterPro"/>
</dbReference>
<organism evidence="1 2">
    <name type="scientific">Neisseria animalis</name>
    <dbReference type="NCBI Taxonomy" id="492"/>
    <lineage>
        <taxon>Bacteria</taxon>
        <taxon>Pseudomonadati</taxon>
        <taxon>Pseudomonadota</taxon>
        <taxon>Betaproteobacteria</taxon>
        <taxon>Neisseriales</taxon>
        <taxon>Neisseriaceae</taxon>
        <taxon>Neisseria</taxon>
    </lineage>
</organism>
<dbReference type="OrthoDB" id="6546405at2"/>
<dbReference type="Gene3D" id="3.40.50.1820">
    <property type="entry name" value="alpha/beta hydrolase"/>
    <property type="match status" value="1"/>
</dbReference>
<dbReference type="InterPro" id="IPR029058">
    <property type="entry name" value="AB_hydrolase_fold"/>
</dbReference>
<dbReference type="RefSeq" id="WP_123794930.1">
    <property type="nucleotide sequence ID" value="NZ_CP031699.1"/>
</dbReference>